<sequence>MMDVFFEICKTKEEWEYLVKKLDEHPSDWRKKLIMDIQREHLHNDKAYLEERMKKLHYGMDYWDLAAFYIEKGEMHKALETAEQGILKGEGRLTELFQYLSDHFVKKGDTVNLERIVQTALARKHEEKPMLDRLFEYYRDQGNYEMAKGALLKSFEFAGNKGYHAEYKRLKEFLKDPDWEQVEPKVFNEIKDKNVRDYLRICLDKNMKKVVLDVILSPPKNKWGFVLENDFDEFADKIKEEYPDKIIEYYLQKAYRNIKGGNRKTYSNAAVYLAKVKNIYTNIIKDESKWKQRFSDLKSEFKNRPAFIDEVKHL</sequence>
<keyword evidence="2" id="KW-1185">Reference proteome</keyword>
<dbReference type="Gene3D" id="1.25.40.10">
    <property type="entry name" value="Tetratricopeptide repeat domain"/>
    <property type="match status" value="1"/>
</dbReference>
<dbReference type="EMBL" id="FZMP01000016">
    <property type="protein sequence ID" value="SNQ59285.1"/>
    <property type="molecule type" value="Genomic_DNA"/>
</dbReference>
<dbReference type="AlphaFoldDB" id="A0A284VJ14"/>
<gene>
    <name evidence="1" type="ORF">MNV_1120005</name>
</gene>
<protein>
    <submittedName>
        <fullName evidence="1">Uncharacterized protein</fullName>
    </submittedName>
</protein>
<name>A0A284VJ14_9EURY</name>
<evidence type="ECO:0000313" key="2">
    <source>
        <dbReference type="Proteomes" id="UP000218615"/>
    </source>
</evidence>
<dbReference type="Proteomes" id="UP000218615">
    <property type="component" value="Unassembled WGS sequence"/>
</dbReference>
<evidence type="ECO:0000313" key="1">
    <source>
        <dbReference type="EMBL" id="SNQ59285.1"/>
    </source>
</evidence>
<organism evidence="1 2">
    <name type="scientific">Candidatus Methanoperedens nitratireducens</name>
    <dbReference type="NCBI Taxonomy" id="1392998"/>
    <lineage>
        <taxon>Archaea</taxon>
        <taxon>Methanobacteriati</taxon>
        <taxon>Methanobacteriota</taxon>
        <taxon>Stenosarchaea group</taxon>
        <taxon>Methanomicrobia</taxon>
        <taxon>Methanosarcinales</taxon>
        <taxon>ANME-2 cluster</taxon>
        <taxon>Candidatus Methanoperedentaceae</taxon>
        <taxon>Candidatus Methanoperedens</taxon>
    </lineage>
</organism>
<reference evidence="2" key="1">
    <citation type="submission" date="2017-06" db="EMBL/GenBank/DDBJ databases">
        <authorList>
            <person name="Cremers G."/>
        </authorList>
    </citation>
    <scope>NUCLEOTIDE SEQUENCE [LARGE SCALE GENOMIC DNA]</scope>
</reference>
<accession>A0A284VJ14</accession>
<proteinExistence type="predicted"/>
<dbReference type="InterPro" id="IPR011990">
    <property type="entry name" value="TPR-like_helical_dom_sf"/>
</dbReference>